<dbReference type="Proteomes" id="UP001139485">
    <property type="component" value="Unassembled WGS sequence"/>
</dbReference>
<dbReference type="Gene3D" id="2.60.120.560">
    <property type="entry name" value="Exo-inulinase, domain 1"/>
    <property type="match status" value="1"/>
</dbReference>
<proteinExistence type="predicted"/>
<name>A0A9X2IGF6_9ACTN</name>
<sequence length="721" mass="74702">MIRPIDLKAQIQAAKAAAGNAAADVAALLSGYVTSATAAKDAAEAAAAQAQDISNISTTDDAMTAVASDPDSAFVARQSASIQEVIGSVYLRDYIQAGATTAANRTAYQQAIDDAAAAGKPLCYDGATFTFSGAAVRDDADDACHWATSWGTHLVTNETAGQGILRVAGERTIMSNLNLDGDNPDLDMTGVTAAAQSRHSHGVWLEPTAHGSRVFNLKVSGFMRAVTGGSFTPDNIDSATGVTPETFPPLTDIVVDGLEVKDVWAAVNPNSLTGMTIRNVRGSFKRAQGDGAGGADPHLLYIAGYSDGENDILFCRDITVENCFAFDSVTTAAFKFRAVIGLTMNGMSTTRSCGIFDLIRVSNFAITGAVCAEDVMDAGAPGATRMLNCVNGTVDGLVISGADGAATGGLVYIDQCTGVTMNRPRLRSASTVTDSAGVLTVRGGDDVLVVEPYIENYHATLSFYAGVLFTTDPGGAVVDPTIVGAFSFGARVAADDATLVYNPAKMGSWATQIIRIDSSVTSAKIISTAQPTDPLSDPDLLGWHTGASMASSGGAFGKWSSGQSGTASIGDIAFDQYGTLWSNAPSSNHVIAADFGEADVDITCMVKLGGQIRAGICLRAVDANNYVTVSRAAGKVRISKRVGTTTVTVLAEVATSYPDSLEAELRGVVVGNTVYAFLNGQFMVSYTLTGGEETTFVSSVHGIAGQGDATARWRWPAVRSA</sequence>
<organism evidence="1 2">
    <name type="scientific">Nocardioides bruguierae</name>
    <dbReference type="NCBI Taxonomy" id="2945102"/>
    <lineage>
        <taxon>Bacteria</taxon>
        <taxon>Bacillati</taxon>
        <taxon>Actinomycetota</taxon>
        <taxon>Actinomycetes</taxon>
        <taxon>Propionibacteriales</taxon>
        <taxon>Nocardioidaceae</taxon>
        <taxon>Nocardioides</taxon>
    </lineage>
</organism>
<evidence type="ECO:0000313" key="2">
    <source>
        <dbReference type="Proteomes" id="UP001139485"/>
    </source>
</evidence>
<keyword evidence="2" id="KW-1185">Reference proteome</keyword>
<evidence type="ECO:0000313" key="1">
    <source>
        <dbReference type="EMBL" id="MCM0622836.1"/>
    </source>
</evidence>
<dbReference type="AlphaFoldDB" id="A0A9X2IGF6"/>
<reference evidence="1" key="1">
    <citation type="submission" date="2022-05" db="EMBL/GenBank/DDBJ databases">
        <authorList>
            <person name="Tuo L."/>
        </authorList>
    </citation>
    <scope>NUCLEOTIDE SEQUENCE</scope>
    <source>
        <strain evidence="1">BSK12Z-4</strain>
    </source>
</reference>
<accession>A0A9X2IGF6</accession>
<dbReference type="EMBL" id="JAMOIL010000053">
    <property type="protein sequence ID" value="MCM0622836.1"/>
    <property type="molecule type" value="Genomic_DNA"/>
</dbReference>
<gene>
    <name evidence="1" type="ORF">M8330_21335</name>
</gene>
<protein>
    <submittedName>
        <fullName evidence="1">Uncharacterized protein</fullName>
    </submittedName>
</protein>
<comment type="caution">
    <text evidence="1">The sequence shown here is derived from an EMBL/GenBank/DDBJ whole genome shotgun (WGS) entry which is preliminary data.</text>
</comment>